<proteinExistence type="predicted"/>
<dbReference type="STRING" id="1448308.A0A2T2P577"/>
<evidence type="ECO:0008006" key="3">
    <source>
        <dbReference type="Google" id="ProtNLM"/>
    </source>
</evidence>
<dbReference type="OrthoDB" id="10262814at2759"/>
<evidence type="ECO:0000313" key="2">
    <source>
        <dbReference type="Proteomes" id="UP000240883"/>
    </source>
</evidence>
<accession>A0A2T2P577</accession>
<dbReference type="Proteomes" id="UP000240883">
    <property type="component" value="Unassembled WGS sequence"/>
</dbReference>
<dbReference type="EMBL" id="KZ678129">
    <property type="protein sequence ID" value="PSN72831.1"/>
    <property type="molecule type" value="Genomic_DNA"/>
</dbReference>
<organism evidence="1 2">
    <name type="scientific">Corynespora cassiicola Philippines</name>
    <dbReference type="NCBI Taxonomy" id="1448308"/>
    <lineage>
        <taxon>Eukaryota</taxon>
        <taxon>Fungi</taxon>
        <taxon>Dikarya</taxon>
        <taxon>Ascomycota</taxon>
        <taxon>Pezizomycotina</taxon>
        <taxon>Dothideomycetes</taxon>
        <taxon>Pleosporomycetidae</taxon>
        <taxon>Pleosporales</taxon>
        <taxon>Corynesporascaceae</taxon>
        <taxon>Corynespora</taxon>
    </lineage>
</organism>
<name>A0A2T2P577_CORCC</name>
<evidence type="ECO:0000313" key="1">
    <source>
        <dbReference type="EMBL" id="PSN72831.1"/>
    </source>
</evidence>
<reference evidence="1 2" key="1">
    <citation type="journal article" date="2018" name="Front. Microbiol.">
        <title>Genome-Wide Analysis of Corynespora cassiicola Leaf Fall Disease Putative Effectors.</title>
        <authorList>
            <person name="Lopez D."/>
            <person name="Ribeiro S."/>
            <person name="Label P."/>
            <person name="Fumanal B."/>
            <person name="Venisse J.S."/>
            <person name="Kohler A."/>
            <person name="de Oliveira R.R."/>
            <person name="Labutti K."/>
            <person name="Lipzen A."/>
            <person name="Lail K."/>
            <person name="Bauer D."/>
            <person name="Ohm R.A."/>
            <person name="Barry K.W."/>
            <person name="Spatafora J."/>
            <person name="Grigoriev I.V."/>
            <person name="Martin F.M."/>
            <person name="Pujade-Renaud V."/>
        </authorList>
    </citation>
    <scope>NUCLEOTIDE SEQUENCE [LARGE SCALE GENOMIC DNA]</scope>
    <source>
        <strain evidence="1 2">Philippines</strain>
    </source>
</reference>
<sequence>MKNITTVIYSPGPHCIPIEAKLVRDLLPRGVVDHGNYNEWSIRPRIPSQHGIHHLIAAFYTANYNGVRVFRMNRPNLPHSNGRRIIGETTSISNFKFPRPNDIIAAKHFFCRLHTLTLNMSLLGARSASDNLDALSHLAFLLSSARDLQELDFHLLDWDCEPHHAYGHIIPDGQPIFSYLGLSAKWPHLQKISLEGVYATQDELQSIMRRNGKTLSEVRFGFCSLLVGHWSNLVDDVVYSSRVSTFALDHVNEAFIQGVPFHQLDEVDRSGWQYVGELKLDSANERYFVQLTLPIF</sequence>
<dbReference type="AlphaFoldDB" id="A0A2T2P577"/>
<protein>
    <recommendedName>
        <fullName evidence="3">F-box domain-containing protein</fullName>
    </recommendedName>
</protein>
<gene>
    <name evidence="1" type="ORF">BS50DRAFT_169282</name>
</gene>
<keyword evidence="2" id="KW-1185">Reference proteome</keyword>